<proteinExistence type="predicted"/>
<name>A0A2G9GJG2_9LAMI</name>
<comment type="caution">
    <text evidence="2">The sequence shown here is derived from an EMBL/GenBank/DDBJ whole genome shotgun (WGS) entry which is preliminary data.</text>
</comment>
<evidence type="ECO:0000256" key="1">
    <source>
        <dbReference type="SAM" id="Phobius"/>
    </source>
</evidence>
<protein>
    <submittedName>
        <fullName evidence="2">Uncharacterized protein</fullName>
    </submittedName>
</protein>
<keyword evidence="1" id="KW-0812">Transmembrane</keyword>
<organism evidence="2 3">
    <name type="scientific">Handroanthus impetiginosus</name>
    <dbReference type="NCBI Taxonomy" id="429701"/>
    <lineage>
        <taxon>Eukaryota</taxon>
        <taxon>Viridiplantae</taxon>
        <taxon>Streptophyta</taxon>
        <taxon>Embryophyta</taxon>
        <taxon>Tracheophyta</taxon>
        <taxon>Spermatophyta</taxon>
        <taxon>Magnoliopsida</taxon>
        <taxon>eudicotyledons</taxon>
        <taxon>Gunneridae</taxon>
        <taxon>Pentapetalae</taxon>
        <taxon>asterids</taxon>
        <taxon>lamiids</taxon>
        <taxon>Lamiales</taxon>
        <taxon>Bignoniaceae</taxon>
        <taxon>Crescentiina</taxon>
        <taxon>Tabebuia alliance</taxon>
        <taxon>Handroanthus</taxon>
    </lineage>
</organism>
<sequence>MRNNKRYFFAAALLVADILDFHFSLGFTLFILKIFSDFIFLSIFFGLETKNSVERRIAVTTQKIQAQQTGLQVENGDGLMAAPCLK</sequence>
<keyword evidence="3" id="KW-1185">Reference proteome</keyword>
<dbReference type="EMBL" id="NKXS01004869">
    <property type="protein sequence ID" value="PIN05170.1"/>
    <property type="molecule type" value="Genomic_DNA"/>
</dbReference>
<evidence type="ECO:0000313" key="3">
    <source>
        <dbReference type="Proteomes" id="UP000231279"/>
    </source>
</evidence>
<accession>A0A2G9GJG2</accession>
<reference evidence="3" key="1">
    <citation type="journal article" date="2018" name="Gigascience">
        <title>Genome assembly of the Pink Ipe (Handroanthus impetiginosus, Bignoniaceae), a highly valued, ecologically keystone Neotropical timber forest tree.</title>
        <authorList>
            <person name="Silva-Junior O.B."/>
            <person name="Grattapaglia D."/>
            <person name="Novaes E."/>
            <person name="Collevatti R.G."/>
        </authorList>
    </citation>
    <scope>NUCLEOTIDE SEQUENCE [LARGE SCALE GENOMIC DNA]</scope>
    <source>
        <strain evidence="3">cv. UFG-1</strain>
    </source>
</reference>
<keyword evidence="1" id="KW-1133">Transmembrane helix</keyword>
<keyword evidence="1" id="KW-0472">Membrane</keyword>
<dbReference type="Proteomes" id="UP000231279">
    <property type="component" value="Unassembled WGS sequence"/>
</dbReference>
<feature type="transmembrane region" description="Helical" evidence="1">
    <location>
        <begin position="29"/>
        <end position="47"/>
    </location>
</feature>
<evidence type="ECO:0000313" key="2">
    <source>
        <dbReference type="EMBL" id="PIN05170.1"/>
    </source>
</evidence>
<dbReference type="AlphaFoldDB" id="A0A2G9GJG2"/>
<gene>
    <name evidence="2" type="ORF">CDL12_22291</name>
</gene>